<organism evidence="2 3">
    <name type="scientific">Planomicrobium stackebrandtii</name>
    <dbReference type="NCBI Taxonomy" id="253160"/>
    <lineage>
        <taxon>Bacteria</taxon>
        <taxon>Bacillati</taxon>
        <taxon>Bacillota</taxon>
        <taxon>Bacilli</taxon>
        <taxon>Bacillales</taxon>
        <taxon>Caryophanaceae</taxon>
        <taxon>Planomicrobium</taxon>
    </lineage>
</organism>
<evidence type="ECO:0000313" key="2">
    <source>
        <dbReference type="EMBL" id="MDQ0430059.1"/>
    </source>
</evidence>
<protein>
    <recommendedName>
        <fullName evidence="4">Type II secretion system protein</fullName>
    </recommendedName>
</protein>
<keyword evidence="1" id="KW-0472">Membrane</keyword>
<accession>A0ABU0GYM9</accession>
<keyword evidence="1" id="KW-1133">Transmembrane helix</keyword>
<dbReference type="RefSeq" id="WP_308788065.1">
    <property type="nucleotide sequence ID" value="NZ_JAUSWB010000007.1"/>
</dbReference>
<name>A0ABU0GYM9_9BACL</name>
<evidence type="ECO:0008006" key="4">
    <source>
        <dbReference type="Google" id="ProtNLM"/>
    </source>
</evidence>
<sequence length="106" mass="11981">MGEGEWCFLNERGVSWAETMVSLFMVFIIFGSLLPVMLSVQQSLHVKKERVSAYETLHEAAREISSTGSVRGQRVVGGIVYNWQMADLLCVDYADYQGKQKRLCAE</sequence>
<keyword evidence="3" id="KW-1185">Reference proteome</keyword>
<comment type="caution">
    <text evidence="2">The sequence shown here is derived from an EMBL/GenBank/DDBJ whole genome shotgun (WGS) entry which is preliminary data.</text>
</comment>
<keyword evidence="1" id="KW-0812">Transmembrane</keyword>
<evidence type="ECO:0000256" key="1">
    <source>
        <dbReference type="SAM" id="Phobius"/>
    </source>
</evidence>
<proteinExistence type="predicted"/>
<evidence type="ECO:0000313" key="3">
    <source>
        <dbReference type="Proteomes" id="UP001241988"/>
    </source>
</evidence>
<dbReference type="EMBL" id="JAUSWB010000007">
    <property type="protein sequence ID" value="MDQ0430059.1"/>
    <property type="molecule type" value="Genomic_DNA"/>
</dbReference>
<reference evidence="2 3" key="1">
    <citation type="submission" date="2023-07" db="EMBL/GenBank/DDBJ databases">
        <title>Genomic Encyclopedia of Type Strains, Phase IV (KMG-IV): sequencing the most valuable type-strain genomes for metagenomic binning, comparative biology and taxonomic classification.</title>
        <authorList>
            <person name="Goeker M."/>
        </authorList>
    </citation>
    <scope>NUCLEOTIDE SEQUENCE [LARGE SCALE GENOMIC DNA]</scope>
    <source>
        <strain evidence="2 3">DSM 16419</strain>
    </source>
</reference>
<gene>
    <name evidence="2" type="ORF">QOZ98_002895</name>
</gene>
<dbReference type="Proteomes" id="UP001241988">
    <property type="component" value="Unassembled WGS sequence"/>
</dbReference>
<feature type="transmembrane region" description="Helical" evidence="1">
    <location>
        <begin position="20"/>
        <end position="40"/>
    </location>
</feature>